<dbReference type="EMBL" id="GU943101">
    <property type="protein sequence ID" value="ADD95825.1"/>
    <property type="molecule type" value="Genomic_DNA"/>
</dbReference>
<feature type="region of interest" description="Disordered" evidence="1">
    <location>
        <begin position="186"/>
        <end position="237"/>
    </location>
</feature>
<accession>D6PJC4</accession>
<dbReference type="AlphaFoldDB" id="D6PJC4"/>
<dbReference type="SUPFAM" id="SSF48452">
    <property type="entry name" value="TPR-like"/>
    <property type="match status" value="1"/>
</dbReference>
<evidence type="ECO:0000313" key="2">
    <source>
        <dbReference type="EMBL" id="ADD95825.1"/>
    </source>
</evidence>
<dbReference type="InterPro" id="IPR011990">
    <property type="entry name" value="TPR-like_helical_dom_sf"/>
</dbReference>
<dbReference type="Gene3D" id="1.25.40.10">
    <property type="entry name" value="Tetratricopeptide repeat domain"/>
    <property type="match status" value="1"/>
</dbReference>
<protein>
    <submittedName>
        <fullName evidence="2">Uncharacterized protein</fullName>
    </submittedName>
</protein>
<evidence type="ECO:0000256" key="1">
    <source>
        <dbReference type="SAM" id="MobiDB-lite"/>
    </source>
</evidence>
<name>D6PJC4_9ZZZZ</name>
<sequence length="237" mass="25682">MEETVGAESASYAQVHGEYGECLRQLGNHIEAESVLQRAIVLCRTAFAGEDGKAEGKSRHVHSSVALFQMYRAQVLLDEGKPDEALEVLEGEVYPPLRGMLGTRHPLVLFSKGLCALCLQRSKTPRSERSHLSAELLEEQPQDIIDEVLEALDTHDSGKSPLSDSHPWVLALGGYLLDTARSSRGNTARNASARLSARDSARSRSVRGLEASADDSDSVGTGHIDPEIVPWDALARG</sequence>
<organism evidence="2">
    <name type="scientific">uncultured organism MedDCM-OCT-S08-C998</name>
    <dbReference type="NCBI Taxonomy" id="743643"/>
    <lineage>
        <taxon>unclassified sequences</taxon>
        <taxon>environmental samples</taxon>
    </lineage>
</organism>
<reference evidence="2" key="1">
    <citation type="journal article" date="2010" name="ISME J.">
        <title>Metagenome of the Mediterranean deep chlorophyll maximum studied by direct and fosmid library 454 pyrosequencing.</title>
        <authorList>
            <person name="Ghai R."/>
            <person name="Martin-Cuadrado A.B."/>
            <person name="Molto A.G."/>
            <person name="Heredia I.G."/>
            <person name="Cabrera R."/>
            <person name="Martin J."/>
            <person name="Verdu M."/>
            <person name="Deschamps P."/>
            <person name="Moreira D."/>
            <person name="Lopez-Garcia P."/>
            <person name="Mira A."/>
            <person name="Rodriguez-Valera F."/>
        </authorList>
    </citation>
    <scope>NUCLEOTIDE SEQUENCE</scope>
</reference>
<proteinExistence type="predicted"/>